<organism evidence="1 2">
    <name type="scientific">Aromia moschata</name>
    <dbReference type="NCBI Taxonomy" id="1265417"/>
    <lineage>
        <taxon>Eukaryota</taxon>
        <taxon>Metazoa</taxon>
        <taxon>Ecdysozoa</taxon>
        <taxon>Arthropoda</taxon>
        <taxon>Hexapoda</taxon>
        <taxon>Insecta</taxon>
        <taxon>Pterygota</taxon>
        <taxon>Neoptera</taxon>
        <taxon>Endopterygota</taxon>
        <taxon>Coleoptera</taxon>
        <taxon>Polyphaga</taxon>
        <taxon>Cucujiformia</taxon>
        <taxon>Chrysomeloidea</taxon>
        <taxon>Cerambycidae</taxon>
        <taxon>Cerambycinae</taxon>
        <taxon>Callichromatini</taxon>
        <taxon>Aromia</taxon>
    </lineage>
</organism>
<keyword evidence="2" id="KW-1185">Reference proteome</keyword>
<gene>
    <name evidence="1" type="ORF">NQ318_014265</name>
</gene>
<name>A0AAV8YZS4_9CUCU</name>
<dbReference type="AlphaFoldDB" id="A0AAV8YZS4"/>
<proteinExistence type="predicted"/>
<reference evidence="1" key="1">
    <citation type="journal article" date="2023" name="Insect Mol. Biol.">
        <title>Genome sequencing provides insights into the evolution of gene families encoding plant cell wall-degrading enzymes in longhorned beetles.</title>
        <authorList>
            <person name="Shin N.R."/>
            <person name="Okamura Y."/>
            <person name="Kirsch R."/>
            <person name="Pauchet Y."/>
        </authorList>
    </citation>
    <scope>NUCLEOTIDE SEQUENCE</scope>
    <source>
        <strain evidence="1">AMC_N1</strain>
    </source>
</reference>
<evidence type="ECO:0000313" key="2">
    <source>
        <dbReference type="Proteomes" id="UP001162162"/>
    </source>
</evidence>
<sequence length="283" mass="31910">MDQSASILICRCNLPLHMCESIIVKSVRETLGERDKCSLQLGQANALLSQRLEGRPPLITHVQCHGKEGDKRFDRYLSANSLELSMTAKCRVLSFVINLELSFSSLFSLPLTLFISLLSCASKRLSFTNKRDGSTTLTNNRLPSFASNLVLSIRPLLSGKRCDASVIIREPSLDIIRVLSGWIILWTGSACSMRLSVCMRRLARSGACCCCCCWGWYFWSPSMSNLSMRCCCCWGWYFCSPSMSNLAMRCCPWLLYLGEGAWTFMWVFRVLDCEKALPQVTHT</sequence>
<comment type="caution">
    <text evidence="1">The sequence shown here is derived from an EMBL/GenBank/DDBJ whole genome shotgun (WGS) entry which is preliminary data.</text>
</comment>
<protein>
    <submittedName>
        <fullName evidence="1">Uncharacterized protein</fullName>
    </submittedName>
</protein>
<accession>A0AAV8YZS4</accession>
<dbReference type="Proteomes" id="UP001162162">
    <property type="component" value="Unassembled WGS sequence"/>
</dbReference>
<dbReference type="EMBL" id="JAPWTK010000027">
    <property type="protein sequence ID" value="KAJ8956850.1"/>
    <property type="molecule type" value="Genomic_DNA"/>
</dbReference>
<evidence type="ECO:0000313" key="1">
    <source>
        <dbReference type="EMBL" id="KAJ8956850.1"/>
    </source>
</evidence>